<dbReference type="Gene3D" id="1.10.10.10">
    <property type="entry name" value="Winged helix-like DNA-binding domain superfamily/Winged helix DNA-binding domain"/>
    <property type="match status" value="1"/>
</dbReference>
<proteinExistence type="predicted"/>
<evidence type="ECO:0000256" key="1">
    <source>
        <dbReference type="ARBA" id="ARBA00020833"/>
    </source>
</evidence>
<name>A0A165HR97_9BASI</name>
<dbReference type="GO" id="GO:0006334">
    <property type="term" value="P:nucleosome assembly"/>
    <property type="evidence" value="ECO:0007669"/>
    <property type="project" value="InterPro"/>
</dbReference>
<evidence type="ECO:0000256" key="2">
    <source>
        <dbReference type="SAM" id="MobiDB-lite"/>
    </source>
</evidence>
<evidence type="ECO:0000313" key="5">
    <source>
        <dbReference type="Proteomes" id="UP000076842"/>
    </source>
</evidence>
<dbReference type="InParanoid" id="A0A165HR97"/>
<dbReference type="Pfam" id="PF00538">
    <property type="entry name" value="Linker_histone"/>
    <property type="match status" value="1"/>
</dbReference>
<sequence>MAARSIGNAVVVRFASTDVSSLPLERLGTGGGGRGTPNHPHVASRAEWGALCTLLPCGVVHSVPSSAAAIHSHPSKATTSTSSGNSTSTCTTTMNDASSSLFHQLQLGNSTNWGIHTDFHTTNTDTDHHHHHQLNGDAHFPDPTLDFPIASTSTPAPRPSIIDLKRRYLTHLPPARLVSTILDLELRGQRHDPSFGAHMWPPDLDSAVRDMEDGPPGTGTGTGTGSGEEGARRISAGPLPGKSFAPGRPLGRGAGAEDLHPGSNGLPNYEEMIVEALFELGEEEGVQPKVIFDWIAERYPINSNFRPSAHQAIQKSHKRGRLEKTGNKYRLNPDWDGT</sequence>
<feature type="region of interest" description="Disordered" evidence="2">
    <location>
        <begin position="209"/>
        <end position="264"/>
    </location>
</feature>
<feature type="compositionally biased region" description="Gly residues" evidence="2">
    <location>
        <begin position="216"/>
        <end position="228"/>
    </location>
</feature>
<evidence type="ECO:0000313" key="4">
    <source>
        <dbReference type="EMBL" id="KZT59632.1"/>
    </source>
</evidence>
<keyword evidence="5" id="KW-1185">Reference proteome</keyword>
<dbReference type="GO" id="GO:0000786">
    <property type="term" value="C:nucleosome"/>
    <property type="evidence" value="ECO:0007669"/>
    <property type="project" value="InterPro"/>
</dbReference>
<accession>A0A165HR97</accession>
<feature type="compositionally biased region" description="Low complexity" evidence="2">
    <location>
        <begin position="78"/>
        <end position="91"/>
    </location>
</feature>
<dbReference type="STRING" id="1353952.A0A165HR97"/>
<dbReference type="InterPro" id="IPR005818">
    <property type="entry name" value="Histone_H1/H5_H15"/>
</dbReference>
<reference evidence="4 5" key="1">
    <citation type="journal article" date="2016" name="Mol. Biol. Evol.">
        <title>Comparative Genomics of Early-Diverging Mushroom-Forming Fungi Provides Insights into the Origins of Lignocellulose Decay Capabilities.</title>
        <authorList>
            <person name="Nagy L.G."/>
            <person name="Riley R."/>
            <person name="Tritt A."/>
            <person name="Adam C."/>
            <person name="Daum C."/>
            <person name="Floudas D."/>
            <person name="Sun H."/>
            <person name="Yadav J.S."/>
            <person name="Pangilinan J."/>
            <person name="Larsson K.H."/>
            <person name="Matsuura K."/>
            <person name="Barry K."/>
            <person name="Labutti K."/>
            <person name="Kuo R."/>
            <person name="Ohm R.A."/>
            <person name="Bhattacharya S.S."/>
            <person name="Shirouzu T."/>
            <person name="Yoshinaga Y."/>
            <person name="Martin F.M."/>
            <person name="Grigoriev I.V."/>
            <person name="Hibbett D.S."/>
        </authorList>
    </citation>
    <scope>NUCLEOTIDE SEQUENCE [LARGE SCALE GENOMIC DNA]</scope>
    <source>
        <strain evidence="4 5">HHB12733</strain>
    </source>
</reference>
<dbReference type="Proteomes" id="UP000076842">
    <property type="component" value="Unassembled WGS sequence"/>
</dbReference>
<gene>
    <name evidence="4" type="ORF">CALCODRAFT_515923</name>
</gene>
<dbReference type="OrthoDB" id="5863171at2759"/>
<organism evidence="4 5">
    <name type="scientific">Calocera cornea HHB12733</name>
    <dbReference type="NCBI Taxonomy" id="1353952"/>
    <lineage>
        <taxon>Eukaryota</taxon>
        <taxon>Fungi</taxon>
        <taxon>Dikarya</taxon>
        <taxon>Basidiomycota</taxon>
        <taxon>Agaricomycotina</taxon>
        <taxon>Dacrymycetes</taxon>
        <taxon>Dacrymycetales</taxon>
        <taxon>Dacrymycetaceae</taxon>
        <taxon>Calocera</taxon>
    </lineage>
</organism>
<dbReference type="EMBL" id="KV423938">
    <property type="protein sequence ID" value="KZT59632.1"/>
    <property type="molecule type" value="Genomic_DNA"/>
</dbReference>
<dbReference type="PROSITE" id="PS51504">
    <property type="entry name" value="H15"/>
    <property type="match status" value="1"/>
</dbReference>
<feature type="domain" description="H15" evidence="3">
    <location>
        <begin position="265"/>
        <end position="333"/>
    </location>
</feature>
<protein>
    <recommendedName>
        <fullName evidence="1">Histone H1</fullName>
    </recommendedName>
</protein>
<evidence type="ECO:0000259" key="3">
    <source>
        <dbReference type="PROSITE" id="PS51504"/>
    </source>
</evidence>
<dbReference type="InterPro" id="IPR036390">
    <property type="entry name" value="WH_DNA-bd_sf"/>
</dbReference>
<feature type="region of interest" description="Disordered" evidence="2">
    <location>
        <begin position="72"/>
        <end position="91"/>
    </location>
</feature>
<dbReference type="GO" id="GO:0003677">
    <property type="term" value="F:DNA binding"/>
    <property type="evidence" value="ECO:0007669"/>
    <property type="project" value="InterPro"/>
</dbReference>
<dbReference type="AlphaFoldDB" id="A0A165HR97"/>
<dbReference type="InterPro" id="IPR036388">
    <property type="entry name" value="WH-like_DNA-bd_sf"/>
</dbReference>
<feature type="region of interest" description="Disordered" evidence="2">
    <location>
        <begin position="315"/>
        <end position="338"/>
    </location>
</feature>
<feature type="non-terminal residue" evidence="4">
    <location>
        <position position="338"/>
    </location>
</feature>
<dbReference type="SUPFAM" id="SSF46785">
    <property type="entry name" value="Winged helix' DNA-binding domain"/>
    <property type="match status" value="1"/>
</dbReference>